<dbReference type="InterPro" id="IPR035914">
    <property type="entry name" value="Sperma_CUB_dom_sf"/>
</dbReference>
<dbReference type="Gene3D" id="2.60.120.290">
    <property type="entry name" value="Spermadhesin, CUB domain"/>
    <property type="match status" value="1"/>
</dbReference>
<evidence type="ECO:0000259" key="4">
    <source>
        <dbReference type="PROSITE" id="PS01180"/>
    </source>
</evidence>
<sequence>MYLLLMFLFLPETSFGTKCGGFLTSPRGVISTPNFPNLFDTPIHCKWTIDNQNFPESWIAVYLTQVYVTEGLTFTENYSNYVKKVIYKAKEENIDTNYHVLSNSEQLEITLDLVNTEGTHLRVLDHLLDVYGFNITYEITELEYVRNESCTAWRCGFNGHCYDHFT</sequence>
<dbReference type="InterPro" id="IPR000859">
    <property type="entry name" value="CUB_dom"/>
</dbReference>
<gene>
    <name evidence="6" type="primary">LOC108561767</name>
</gene>
<evidence type="ECO:0000256" key="2">
    <source>
        <dbReference type="PROSITE-ProRule" id="PRU00059"/>
    </source>
</evidence>
<protein>
    <submittedName>
        <fullName evidence="6">Uncharacterized protein LOC108561767</fullName>
    </submittedName>
</protein>
<keyword evidence="3" id="KW-0732">Signal</keyword>
<feature type="non-terminal residue" evidence="6">
    <location>
        <position position="166"/>
    </location>
</feature>
<evidence type="ECO:0000256" key="1">
    <source>
        <dbReference type="ARBA" id="ARBA00023157"/>
    </source>
</evidence>
<evidence type="ECO:0000313" key="5">
    <source>
        <dbReference type="Proteomes" id="UP000695000"/>
    </source>
</evidence>
<proteinExistence type="predicted"/>
<evidence type="ECO:0000256" key="3">
    <source>
        <dbReference type="SAM" id="SignalP"/>
    </source>
</evidence>
<keyword evidence="1" id="KW-1015">Disulfide bond</keyword>
<feature type="chain" id="PRO_5047315805" evidence="3">
    <location>
        <begin position="17"/>
        <end position="166"/>
    </location>
</feature>
<reference evidence="6" key="1">
    <citation type="submission" date="2025-08" db="UniProtKB">
        <authorList>
            <consortium name="RefSeq"/>
        </authorList>
    </citation>
    <scope>IDENTIFICATION</scope>
    <source>
        <tissue evidence="6">Whole Larva</tissue>
    </source>
</reference>
<feature type="domain" description="CUB" evidence="4">
    <location>
        <begin position="19"/>
        <end position="49"/>
    </location>
</feature>
<feature type="signal peptide" evidence="3">
    <location>
        <begin position="1"/>
        <end position="16"/>
    </location>
</feature>
<name>A0ABM1ML60_NICVS</name>
<accession>A0ABM1ML60</accession>
<dbReference type="Pfam" id="PF00431">
    <property type="entry name" value="CUB"/>
    <property type="match status" value="1"/>
</dbReference>
<dbReference type="GeneID" id="108561767"/>
<dbReference type="PROSITE" id="PS01180">
    <property type="entry name" value="CUB"/>
    <property type="match status" value="1"/>
</dbReference>
<dbReference type="SUPFAM" id="SSF49854">
    <property type="entry name" value="Spermadhesin, CUB domain"/>
    <property type="match status" value="1"/>
</dbReference>
<organism evidence="5 6">
    <name type="scientific">Nicrophorus vespilloides</name>
    <name type="common">Boreal carrion beetle</name>
    <dbReference type="NCBI Taxonomy" id="110193"/>
    <lineage>
        <taxon>Eukaryota</taxon>
        <taxon>Metazoa</taxon>
        <taxon>Ecdysozoa</taxon>
        <taxon>Arthropoda</taxon>
        <taxon>Hexapoda</taxon>
        <taxon>Insecta</taxon>
        <taxon>Pterygota</taxon>
        <taxon>Neoptera</taxon>
        <taxon>Endopterygota</taxon>
        <taxon>Coleoptera</taxon>
        <taxon>Polyphaga</taxon>
        <taxon>Staphyliniformia</taxon>
        <taxon>Silphidae</taxon>
        <taxon>Nicrophorinae</taxon>
        <taxon>Nicrophorus</taxon>
    </lineage>
</organism>
<dbReference type="RefSeq" id="XP_017775310.1">
    <property type="nucleotide sequence ID" value="XM_017919821.1"/>
</dbReference>
<keyword evidence="5" id="KW-1185">Reference proteome</keyword>
<dbReference type="Proteomes" id="UP000695000">
    <property type="component" value="Unplaced"/>
</dbReference>
<evidence type="ECO:0000313" key="6">
    <source>
        <dbReference type="RefSeq" id="XP_017775310.1"/>
    </source>
</evidence>
<comment type="caution">
    <text evidence="2">Lacks conserved residue(s) required for the propagation of feature annotation.</text>
</comment>